<evidence type="ECO:0000256" key="1">
    <source>
        <dbReference type="ARBA" id="ARBA00004141"/>
    </source>
</evidence>
<evidence type="ECO:0000256" key="5">
    <source>
        <dbReference type="ARBA" id="ARBA00023136"/>
    </source>
</evidence>
<accession>A0ABQ0AXD8</accession>
<dbReference type="EMBL" id="BAABXL010000001">
    <property type="protein sequence ID" value="GAA6268700.1"/>
    <property type="molecule type" value="Genomic_DNA"/>
</dbReference>
<feature type="transmembrane region" description="Helical" evidence="6">
    <location>
        <begin position="66"/>
        <end position="86"/>
    </location>
</feature>
<organism evidence="7 8">
    <name type="scientific">Enterocloster alcoholdehydrogenati</name>
    <dbReference type="NCBI Taxonomy" id="2547410"/>
    <lineage>
        <taxon>Bacteria</taxon>
        <taxon>Bacillati</taxon>
        <taxon>Bacillota</taxon>
        <taxon>Clostridia</taxon>
        <taxon>Lachnospirales</taxon>
        <taxon>Lachnospiraceae</taxon>
        <taxon>Enterocloster</taxon>
    </lineage>
</organism>
<evidence type="ECO:0000256" key="6">
    <source>
        <dbReference type="SAM" id="Phobius"/>
    </source>
</evidence>
<name>A0ABQ0AXD8_9FIRM</name>
<evidence type="ECO:0000313" key="7">
    <source>
        <dbReference type="EMBL" id="GAA6268700.1"/>
    </source>
</evidence>
<feature type="transmembrane region" description="Helical" evidence="6">
    <location>
        <begin position="179"/>
        <end position="199"/>
    </location>
</feature>
<dbReference type="PANTHER" id="PTHR30474:SF1">
    <property type="entry name" value="PEPTIDOGLYCAN GLYCOSYLTRANSFERASE MRDB"/>
    <property type="match status" value="1"/>
</dbReference>
<feature type="transmembrane region" description="Helical" evidence="6">
    <location>
        <begin position="12"/>
        <end position="32"/>
    </location>
</feature>
<keyword evidence="3" id="KW-0133">Cell shape</keyword>
<comment type="caution">
    <text evidence="7">The sequence shown here is derived from an EMBL/GenBank/DDBJ whole genome shotgun (WGS) entry which is preliminary data.</text>
</comment>
<keyword evidence="2 6" id="KW-0812">Transmembrane</keyword>
<gene>
    <name evidence="7" type="primary">rodA</name>
    <name evidence="7" type="ORF">F130042H8_17600</name>
</gene>
<sequence length="373" mass="41137">MLFDYDFKNYNFRLLAYMTALSVIGILVVRSATNMDTEAVTKQMLGILVGMAIAICLSLVDYHKILNFSTVIYLICIGSLVAVLVWGKSVNNARRWIEVPVLGQLQPSEFVKIGLIITFSWYFTKYQEKIDKVTTVVLAAVLFGIPAMLIFEQPNLSTCLVTLVIVLGIVFASGISYRWILGTLAAVIPMVSTCVYLLLHGMIPFIKEYQAGRILAWFYPEQYGEARYQQNNSIIAIGSGQLKGKGLYNTTIASVKNGNFLSEEQTDFIFAVIGEELGFIGCVIVIVLFLLIVYECLMMAARAKDLSGRLLCTGMATLIAFQSFANIAVATGIFPNTGLPLPFISYGSSSLISIFIGMGLVLNVGLQRVPRHY</sequence>
<proteinExistence type="predicted"/>
<dbReference type="PANTHER" id="PTHR30474">
    <property type="entry name" value="CELL CYCLE PROTEIN"/>
    <property type="match status" value="1"/>
</dbReference>
<feature type="transmembrane region" description="Helical" evidence="6">
    <location>
        <begin position="277"/>
        <end position="298"/>
    </location>
</feature>
<feature type="transmembrane region" description="Helical" evidence="6">
    <location>
        <begin position="310"/>
        <end position="334"/>
    </location>
</feature>
<evidence type="ECO:0000256" key="2">
    <source>
        <dbReference type="ARBA" id="ARBA00022692"/>
    </source>
</evidence>
<protein>
    <submittedName>
        <fullName evidence="7">Rod shape-determining protein RodA</fullName>
    </submittedName>
</protein>
<evidence type="ECO:0000256" key="4">
    <source>
        <dbReference type="ARBA" id="ARBA00022989"/>
    </source>
</evidence>
<dbReference type="InterPro" id="IPR001182">
    <property type="entry name" value="FtsW/RodA"/>
</dbReference>
<comment type="subcellular location">
    <subcellularLocation>
        <location evidence="1">Membrane</location>
        <topology evidence="1">Multi-pass membrane protein</topology>
    </subcellularLocation>
</comment>
<feature type="transmembrane region" description="Helical" evidence="6">
    <location>
        <begin position="155"/>
        <end position="172"/>
    </location>
</feature>
<evidence type="ECO:0000256" key="3">
    <source>
        <dbReference type="ARBA" id="ARBA00022960"/>
    </source>
</evidence>
<reference evidence="7 8" key="1">
    <citation type="submission" date="2024-04" db="EMBL/GenBank/DDBJ databases">
        <title>Defined microbial consortia suppress multidrug-resistant proinflammatory Enterobacteriaceae via ecological control.</title>
        <authorList>
            <person name="Furuichi M."/>
            <person name="Kawaguchi T."/>
            <person name="Pust M."/>
            <person name="Yasuma K."/>
            <person name="Plichta D."/>
            <person name="Hasegawa N."/>
            <person name="Ohya T."/>
            <person name="Bhattarai S."/>
            <person name="Sasajima S."/>
            <person name="Aoto Y."/>
            <person name="Tuganbaev T."/>
            <person name="Yaginuma M."/>
            <person name="Ueda M."/>
            <person name="Okahashi N."/>
            <person name="Amafuji K."/>
            <person name="Kiridooshi Y."/>
            <person name="Sugita K."/>
            <person name="Strazar M."/>
            <person name="Skelly A."/>
            <person name="Suda W."/>
            <person name="Hattori M."/>
            <person name="Nakamoto N."/>
            <person name="Caballero S."/>
            <person name="Norman J."/>
            <person name="Olle B."/>
            <person name="Tanoue T."/>
            <person name="Arita M."/>
            <person name="Bucci V."/>
            <person name="Atarashi K."/>
            <person name="Xavier R."/>
            <person name="Honda K."/>
        </authorList>
    </citation>
    <scope>NUCLEOTIDE SEQUENCE [LARGE SCALE GENOMIC DNA]</scope>
    <source>
        <strain evidence="8">f13</strain>
    </source>
</reference>
<evidence type="ECO:0000313" key="8">
    <source>
        <dbReference type="Proteomes" id="UP001600894"/>
    </source>
</evidence>
<keyword evidence="4 6" id="KW-1133">Transmembrane helix</keyword>
<keyword evidence="8" id="KW-1185">Reference proteome</keyword>
<keyword evidence="5 6" id="KW-0472">Membrane</keyword>
<feature type="transmembrane region" description="Helical" evidence="6">
    <location>
        <begin position="346"/>
        <end position="366"/>
    </location>
</feature>
<dbReference type="Proteomes" id="UP001600894">
    <property type="component" value="Unassembled WGS sequence"/>
</dbReference>
<feature type="transmembrane region" description="Helical" evidence="6">
    <location>
        <begin position="133"/>
        <end position="149"/>
    </location>
</feature>
<feature type="transmembrane region" description="Helical" evidence="6">
    <location>
        <begin position="44"/>
        <end position="60"/>
    </location>
</feature>
<dbReference type="Pfam" id="PF01098">
    <property type="entry name" value="FTSW_RODA_SPOVE"/>
    <property type="match status" value="1"/>
</dbReference>
<dbReference type="RefSeq" id="WP_178302308.1">
    <property type="nucleotide sequence ID" value="NZ_BAABXL010000001.1"/>
</dbReference>